<dbReference type="AlphaFoldDB" id="A0A917H0N2"/>
<comment type="caution">
    <text evidence="1">The sequence shown here is derived from an EMBL/GenBank/DDBJ whole genome shotgun (WGS) entry which is preliminary data.</text>
</comment>
<accession>A0A917H0N2</accession>
<sequence>MTAVLAAIAMAAKAAEKKAAEKKAMAVKAMKTKAAAVKAVAAADAAAKAVETSTRKAGEIAATIKGKKTGSMAAAERPASLYAF</sequence>
<gene>
    <name evidence="1" type="ORF">GCM10010918_17750</name>
</gene>
<dbReference type="EMBL" id="BMHY01000003">
    <property type="protein sequence ID" value="GGG64137.1"/>
    <property type="molecule type" value="Genomic_DNA"/>
</dbReference>
<keyword evidence="2" id="KW-1185">Reference proteome</keyword>
<organism evidence="1 2">
    <name type="scientific">Paenibacillus radicis</name>
    <name type="common">ex Gao et al. 2016</name>
    <dbReference type="NCBI Taxonomy" id="1737354"/>
    <lineage>
        <taxon>Bacteria</taxon>
        <taxon>Bacillati</taxon>
        <taxon>Bacillota</taxon>
        <taxon>Bacilli</taxon>
        <taxon>Bacillales</taxon>
        <taxon>Paenibacillaceae</taxon>
        <taxon>Paenibacillus</taxon>
    </lineage>
</organism>
<reference evidence="1 2" key="1">
    <citation type="journal article" date="2014" name="Int. J. Syst. Evol. Microbiol.">
        <title>Complete genome sequence of Corynebacterium casei LMG S-19264T (=DSM 44701T), isolated from a smear-ripened cheese.</title>
        <authorList>
            <consortium name="US DOE Joint Genome Institute (JGI-PGF)"/>
            <person name="Walter F."/>
            <person name="Albersmeier A."/>
            <person name="Kalinowski J."/>
            <person name="Ruckert C."/>
        </authorList>
    </citation>
    <scope>NUCLEOTIDE SEQUENCE [LARGE SCALE GENOMIC DNA]</scope>
    <source>
        <strain evidence="1 2">CGMCC 1.15286</strain>
    </source>
</reference>
<evidence type="ECO:0000313" key="2">
    <source>
        <dbReference type="Proteomes" id="UP000600247"/>
    </source>
</evidence>
<evidence type="ECO:0000313" key="1">
    <source>
        <dbReference type="EMBL" id="GGG64137.1"/>
    </source>
</evidence>
<dbReference type="Proteomes" id="UP000600247">
    <property type="component" value="Unassembled WGS sequence"/>
</dbReference>
<name>A0A917H0N2_9BACL</name>
<protein>
    <submittedName>
        <fullName evidence="1">Uncharacterized protein</fullName>
    </submittedName>
</protein>
<proteinExistence type="predicted"/>